<feature type="compositionally biased region" description="Basic and acidic residues" evidence="5">
    <location>
        <begin position="503"/>
        <end position="526"/>
    </location>
</feature>
<dbReference type="InterPro" id="IPR025256">
    <property type="entry name" value="TM7S3/TM198-like_dom"/>
</dbReference>
<evidence type="ECO:0000256" key="5">
    <source>
        <dbReference type="SAM" id="MobiDB-lite"/>
    </source>
</evidence>
<feature type="signal peptide" evidence="7">
    <location>
        <begin position="1"/>
        <end position="19"/>
    </location>
</feature>
<feature type="compositionally biased region" description="Polar residues" evidence="5">
    <location>
        <begin position="844"/>
        <end position="855"/>
    </location>
</feature>
<proteinExistence type="predicted"/>
<feature type="compositionally biased region" description="Basic and acidic residues" evidence="5">
    <location>
        <begin position="1056"/>
        <end position="1071"/>
    </location>
</feature>
<feature type="transmembrane region" description="Helical" evidence="6">
    <location>
        <begin position="165"/>
        <end position="186"/>
    </location>
</feature>
<gene>
    <name evidence="9" type="ORF">LTR05_006780</name>
</gene>
<evidence type="ECO:0000256" key="3">
    <source>
        <dbReference type="ARBA" id="ARBA00022989"/>
    </source>
</evidence>
<name>A0AAN7Y9E5_9EURO</name>
<evidence type="ECO:0000256" key="7">
    <source>
        <dbReference type="SAM" id="SignalP"/>
    </source>
</evidence>
<feature type="region of interest" description="Disordered" evidence="5">
    <location>
        <begin position="842"/>
        <end position="884"/>
    </location>
</feature>
<dbReference type="PANTHER" id="PTHR39469:SF1">
    <property type="entry name" value="DUF4203 DOMAIN-CONTAINING PROTEIN"/>
    <property type="match status" value="1"/>
</dbReference>
<keyword evidence="7" id="KW-0732">Signal</keyword>
<dbReference type="PANTHER" id="PTHR39469">
    <property type="entry name" value="CHROMOSOME 1, WHOLE GENOME SHOTGUN SEQUENCE"/>
    <property type="match status" value="1"/>
</dbReference>
<feature type="transmembrane region" description="Helical" evidence="6">
    <location>
        <begin position="275"/>
        <end position="293"/>
    </location>
</feature>
<feature type="compositionally biased region" description="Polar residues" evidence="5">
    <location>
        <begin position="863"/>
        <end position="884"/>
    </location>
</feature>
<evidence type="ECO:0000259" key="8">
    <source>
        <dbReference type="Pfam" id="PF13886"/>
    </source>
</evidence>
<evidence type="ECO:0000256" key="2">
    <source>
        <dbReference type="ARBA" id="ARBA00022692"/>
    </source>
</evidence>
<evidence type="ECO:0000256" key="1">
    <source>
        <dbReference type="ARBA" id="ARBA00004141"/>
    </source>
</evidence>
<evidence type="ECO:0000256" key="4">
    <source>
        <dbReference type="ARBA" id="ARBA00023136"/>
    </source>
</evidence>
<keyword evidence="3 6" id="KW-1133">Transmembrane helix</keyword>
<feature type="region of interest" description="Disordered" evidence="5">
    <location>
        <begin position="917"/>
        <end position="1014"/>
    </location>
</feature>
<dbReference type="Pfam" id="PF13886">
    <property type="entry name" value="TM7S3_TM198"/>
    <property type="match status" value="1"/>
</dbReference>
<keyword evidence="10" id="KW-1185">Reference proteome</keyword>
<dbReference type="EMBL" id="JAVRRJ010000007">
    <property type="protein sequence ID" value="KAK5082899.1"/>
    <property type="molecule type" value="Genomic_DNA"/>
</dbReference>
<feature type="transmembrane region" description="Helical" evidence="6">
    <location>
        <begin position="333"/>
        <end position="351"/>
    </location>
</feature>
<comment type="subcellular location">
    <subcellularLocation>
        <location evidence="1">Membrane</location>
        <topology evidence="1">Multi-pass membrane protein</topology>
    </subcellularLocation>
</comment>
<feature type="domain" description="TM7S3/TM198-like" evidence="8">
    <location>
        <begin position="145"/>
        <end position="348"/>
    </location>
</feature>
<feature type="chain" id="PRO_5042839761" description="TM7S3/TM198-like domain-containing protein" evidence="7">
    <location>
        <begin position="20"/>
        <end position="1104"/>
    </location>
</feature>
<sequence length="1104" mass="121617">MRFNHVTVCLSYLLGSTLANVVFRNEHLAIRQDSTDSLLPTLSGSASVSTTLLANPQNPSSSASESTIRSSRTSEATTDTTASARDSVATTQTPSPTVSDAIASSTSIIPTTTATPSTNGTSAQDDSAQALPLPPHITPALSIAGVFLVLTGVVYGVIGVKNQWIHVFLSTAYLASVAVVVLIIYVVNPPINNALQGAYFIGVFMSGLIFGGGALVFKEMTEGLGCLLGGFCLSMWFLTLKAGGLVTSTSGKAIFIAVFCLVCWSTSFSHYTRPYGLIFSTSFAGATALVLGIDCFSKGGLKEFWVYLWDLNDDLFPLDTNTYPVTRAIRVEIAIIVIATIFGVISQIRLWKVVQTRQKAREAAVVEDVRRRNAVEEALGRHLERQNDRDRSEWERRYDDRRDIGNGTTTWSEAHGDEKAFASSSITEIGSNEHLGSKESLEMTSMAANPNKQLYSSKSKRQSNTSVHPIQEVEEEDRGLEKRDHKHRSVVDVTGSEGLLPRLDTEDFGFGRDSPKSPRIEQHELTKNPSRASMLQDESILSLRPQNSKPASNKTAHRLQVGEAEAHPKKRKSLELLNDLKRRSIQSLRSRSPMDHDKSLHEHRTESKEALVRPTSIATRSRASSVAATLDEENEKLDLQPLEFDELVRYGSRPPQIVISPSQNFSFTEQLQAGLPSSPSALSESFEADPEAIVRLPDVKVHGFDLDLSGRSAGDTNQTSINENLTRDALQRVPSQTSNVVMSYRTNEWAKHIATADAPIYEEPESAVVRDNEAAMRLVATTPIQNLSIESSTKLESPKTAPAPPLDLKVDTDLQAAKSIISTPTSEHELLATPLAQLHKDTSLSRVASDASTRSPPRRSFTDPVQQAATEQPHQAKQTRRISNPLQRQASVIQHSTIDENAVTDFVPKLYAPKRASPNMNNMGPYQHFYTSQSSSQIDLTRSGSNGSSKQQYPSAFTRSPSAAQGSFDNQGYAARSNSPYDGHHPTALRSETRLTDYGSKSHQPLQRNNTNESRRENMLADWRMQLGQTQNTQGFPQTMAPNPYSQQMLDYQTEKTRKEQQKHQRARQEAALDQTMRTQGMIDAHKEVLKRMQSQANKKLADK</sequence>
<reference evidence="9 10" key="1">
    <citation type="submission" date="2023-08" db="EMBL/GenBank/DDBJ databases">
        <title>Black Yeasts Isolated from many extreme environments.</title>
        <authorList>
            <person name="Coleine C."/>
            <person name="Stajich J.E."/>
            <person name="Selbmann L."/>
        </authorList>
    </citation>
    <scope>NUCLEOTIDE SEQUENCE [LARGE SCALE GENOMIC DNA]</scope>
    <source>
        <strain evidence="9 10">CCFEE 5910</strain>
    </source>
</reference>
<feature type="region of interest" description="Disordered" evidence="5">
    <location>
        <begin position="51"/>
        <end position="129"/>
    </location>
</feature>
<dbReference type="GO" id="GO:0016020">
    <property type="term" value="C:membrane"/>
    <property type="evidence" value="ECO:0007669"/>
    <property type="project" value="UniProtKB-SubCell"/>
</dbReference>
<evidence type="ECO:0000256" key="6">
    <source>
        <dbReference type="SAM" id="Phobius"/>
    </source>
</evidence>
<feature type="transmembrane region" description="Helical" evidence="6">
    <location>
        <begin position="137"/>
        <end position="158"/>
    </location>
</feature>
<feature type="compositionally biased region" description="Polar residues" evidence="5">
    <location>
        <begin position="918"/>
        <end position="980"/>
    </location>
</feature>
<feature type="region of interest" description="Disordered" evidence="5">
    <location>
        <begin position="1056"/>
        <end position="1077"/>
    </location>
</feature>
<keyword evidence="2 6" id="KW-0812">Transmembrane</keyword>
<feature type="compositionally biased region" description="Polar residues" evidence="5">
    <location>
        <begin position="999"/>
        <end position="1012"/>
    </location>
</feature>
<feature type="transmembrane region" description="Helical" evidence="6">
    <location>
        <begin position="224"/>
        <end position="244"/>
    </location>
</feature>
<comment type="caution">
    <text evidence="9">The sequence shown here is derived from an EMBL/GenBank/DDBJ whole genome shotgun (WGS) entry which is preliminary data.</text>
</comment>
<evidence type="ECO:0000313" key="9">
    <source>
        <dbReference type="EMBL" id="KAK5082899.1"/>
    </source>
</evidence>
<organism evidence="9 10">
    <name type="scientific">Lithohypha guttulata</name>
    <dbReference type="NCBI Taxonomy" id="1690604"/>
    <lineage>
        <taxon>Eukaryota</taxon>
        <taxon>Fungi</taxon>
        <taxon>Dikarya</taxon>
        <taxon>Ascomycota</taxon>
        <taxon>Pezizomycotina</taxon>
        <taxon>Eurotiomycetes</taxon>
        <taxon>Chaetothyriomycetidae</taxon>
        <taxon>Chaetothyriales</taxon>
        <taxon>Trichomeriaceae</taxon>
        <taxon>Lithohypha</taxon>
    </lineage>
</organism>
<feature type="compositionally biased region" description="Polar residues" evidence="5">
    <location>
        <begin position="454"/>
        <end position="468"/>
    </location>
</feature>
<feature type="region of interest" description="Disordered" evidence="5">
    <location>
        <begin position="454"/>
        <end position="618"/>
    </location>
</feature>
<feature type="compositionally biased region" description="Low complexity" evidence="5">
    <location>
        <begin position="60"/>
        <end position="91"/>
    </location>
</feature>
<feature type="compositionally biased region" description="Basic and acidic residues" evidence="5">
    <location>
        <begin position="592"/>
        <end position="611"/>
    </location>
</feature>
<feature type="transmembrane region" description="Helical" evidence="6">
    <location>
        <begin position="198"/>
        <end position="217"/>
    </location>
</feature>
<protein>
    <recommendedName>
        <fullName evidence="8">TM7S3/TM198-like domain-containing protein</fullName>
    </recommendedName>
</protein>
<keyword evidence="4 6" id="KW-0472">Membrane</keyword>
<accession>A0AAN7Y9E5</accession>
<dbReference type="AlphaFoldDB" id="A0AAN7Y9E5"/>
<feature type="compositionally biased region" description="Low complexity" evidence="5">
    <location>
        <begin position="101"/>
        <end position="118"/>
    </location>
</feature>
<feature type="compositionally biased region" description="Polar residues" evidence="5">
    <location>
        <begin position="544"/>
        <end position="554"/>
    </location>
</feature>
<dbReference type="Proteomes" id="UP001309876">
    <property type="component" value="Unassembled WGS sequence"/>
</dbReference>
<evidence type="ECO:0000313" key="10">
    <source>
        <dbReference type="Proteomes" id="UP001309876"/>
    </source>
</evidence>